<dbReference type="PANTHER" id="PTHR34183:SF8">
    <property type="entry name" value="ENDOLYTIC PEPTIDOGLYCAN TRANSGLYCOSYLASE RLPA-RELATED"/>
    <property type="match status" value="1"/>
</dbReference>
<feature type="region of interest" description="Disordered" evidence="1">
    <location>
        <begin position="37"/>
        <end position="120"/>
    </location>
</feature>
<evidence type="ECO:0000256" key="2">
    <source>
        <dbReference type="SAM" id="Phobius"/>
    </source>
</evidence>
<proteinExistence type="predicted"/>
<dbReference type="Pfam" id="PF03330">
    <property type="entry name" value="DPBB_1"/>
    <property type="match status" value="1"/>
</dbReference>
<feature type="domain" description="RlpA-like protein double-psi beta-barrel" evidence="3">
    <location>
        <begin position="108"/>
        <end position="190"/>
    </location>
</feature>
<dbReference type="Proteomes" id="UP000611640">
    <property type="component" value="Chromosome"/>
</dbReference>
<evidence type="ECO:0000313" key="5">
    <source>
        <dbReference type="Proteomes" id="UP000611640"/>
    </source>
</evidence>
<dbReference type="KEGG" id="atl:Athai_64700"/>
<keyword evidence="2" id="KW-0472">Membrane</keyword>
<dbReference type="InterPro" id="IPR009009">
    <property type="entry name" value="RlpA-like_DPBB"/>
</dbReference>
<feature type="compositionally biased region" description="Polar residues" evidence="1">
    <location>
        <begin position="73"/>
        <end position="83"/>
    </location>
</feature>
<dbReference type="SUPFAM" id="SSF50685">
    <property type="entry name" value="Barwin-like endoglucanases"/>
    <property type="match status" value="1"/>
</dbReference>
<dbReference type="Gene3D" id="2.40.40.10">
    <property type="entry name" value="RlpA-like domain"/>
    <property type="match status" value="1"/>
</dbReference>
<feature type="compositionally biased region" description="Polar residues" evidence="1">
    <location>
        <begin position="110"/>
        <end position="120"/>
    </location>
</feature>
<organism evidence="4 5">
    <name type="scientific">Actinocatenispora thailandica</name>
    <dbReference type="NCBI Taxonomy" id="227318"/>
    <lineage>
        <taxon>Bacteria</taxon>
        <taxon>Bacillati</taxon>
        <taxon>Actinomycetota</taxon>
        <taxon>Actinomycetes</taxon>
        <taxon>Micromonosporales</taxon>
        <taxon>Micromonosporaceae</taxon>
        <taxon>Actinocatenispora</taxon>
    </lineage>
</organism>
<gene>
    <name evidence="4" type="ORF">Athai_64700</name>
</gene>
<dbReference type="CDD" id="cd22268">
    <property type="entry name" value="DPBB_RlpA-like"/>
    <property type="match status" value="1"/>
</dbReference>
<accession>A0A7R7DW42</accession>
<evidence type="ECO:0000256" key="1">
    <source>
        <dbReference type="SAM" id="MobiDB-lite"/>
    </source>
</evidence>
<name>A0A7R7DW42_9ACTN</name>
<feature type="transmembrane region" description="Helical" evidence="2">
    <location>
        <begin position="14"/>
        <end position="35"/>
    </location>
</feature>
<dbReference type="InterPro" id="IPR036908">
    <property type="entry name" value="RlpA-like_sf"/>
</dbReference>
<dbReference type="EMBL" id="AP023355">
    <property type="protein sequence ID" value="BCJ38967.1"/>
    <property type="molecule type" value="Genomic_DNA"/>
</dbReference>
<sequence>MEGKHVRRRFPRPVLPIAVGATVAAMAIGGVSFALTGNEGPTTKPAAAADKQSQPDRESLEKRASRGKARPTGSASPDSQGKQGSDAAKKDDGSVHTAVTGDSGSCKAVYTSTGSTTASGQKFDANAMTAGNMTLPIGTKVQLTNPSNGKSVTVKINDRGPYSGDSCFLLTSGAYAKIASLDSDTATVDYQVLY</sequence>
<keyword evidence="2" id="KW-1133">Transmembrane helix</keyword>
<evidence type="ECO:0000313" key="4">
    <source>
        <dbReference type="EMBL" id="BCJ38967.1"/>
    </source>
</evidence>
<evidence type="ECO:0000259" key="3">
    <source>
        <dbReference type="Pfam" id="PF03330"/>
    </source>
</evidence>
<keyword evidence="2" id="KW-0812">Transmembrane</keyword>
<keyword evidence="5" id="KW-1185">Reference proteome</keyword>
<dbReference type="PANTHER" id="PTHR34183">
    <property type="entry name" value="ENDOLYTIC PEPTIDOGLYCAN TRANSGLYCOSYLASE RLPA"/>
    <property type="match status" value="1"/>
</dbReference>
<dbReference type="AlphaFoldDB" id="A0A7R7DW42"/>
<protein>
    <recommendedName>
        <fullName evidence="3">RlpA-like protein double-psi beta-barrel domain-containing protein</fullName>
    </recommendedName>
</protein>
<feature type="compositionally biased region" description="Basic and acidic residues" evidence="1">
    <location>
        <begin position="53"/>
        <end position="64"/>
    </location>
</feature>
<reference evidence="4 5" key="1">
    <citation type="submission" date="2020-08" db="EMBL/GenBank/DDBJ databases">
        <title>Whole genome shotgun sequence of Actinocatenispora thailandica NBRC 105041.</title>
        <authorList>
            <person name="Komaki H."/>
            <person name="Tamura T."/>
        </authorList>
    </citation>
    <scope>NUCLEOTIDE SEQUENCE [LARGE SCALE GENOMIC DNA]</scope>
    <source>
        <strain evidence="4 5">NBRC 105041</strain>
    </source>
</reference>